<dbReference type="RefSeq" id="WP_242704454.1">
    <property type="nucleotide sequence ID" value="NZ_JAFREL020000008.1"/>
</dbReference>
<feature type="domain" description="Glycosyltransferase 2-like" evidence="8">
    <location>
        <begin position="11"/>
        <end position="156"/>
    </location>
</feature>
<evidence type="ECO:0000259" key="8">
    <source>
        <dbReference type="Pfam" id="PF00535"/>
    </source>
</evidence>
<evidence type="ECO:0000313" key="10">
    <source>
        <dbReference type="Proteomes" id="UP000664357"/>
    </source>
</evidence>
<dbReference type="CDD" id="cd04187">
    <property type="entry name" value="DPM1_like_bac"/>
    <property type="match status" value="1"/>
</dbReference>
<name>A0ABV0EZW8_9ENTE</name>
<comment type="subcellular location">
    <subcellularLocation>
        <location evidence="1">Membrane</location>
        <topology evidence="1">Multi-pass membrane protein</topology>
    </subcellularLocation>
</comment>
<dbReference type="PANTHER" id="PTHR48090:SF1">
    <property type="entry name" value="PROPHAGE BACTOPRENOL GLUCOSYL TRANSFERASE HOMOLOG"/>
    <property type="match status" value="1"/>
</dbReference>
<evidence type="ECO:0000256" key="1">
    <source>
        <dbReference type="ARBA" id="ARBA00004141"/>
    </source>
</evidence>
<dbReference type="PANTHER" id="PTHR48090">
    <property type="entry name" value="UNDECAPRENYL-PHOSPHATE 4-DEOXY-4-FORMAMIDO-L-ARABINOSE TRANSFERASE-RELATED"/>
    <property type="match status" value="1"/>
</dbReference>
<feature type="transmembrane region" description="Helical" evidence="7">
    <location>
        <begin position="224"/>
        <end position="245"/>
    </location>
</feature>
<comment type="caution">
    <text evidence="9">The sequence shown here is derived from an EMBL/GenBank/DDBJ whole genome shotgun (WGS) entry which is preliminary data.</text>
</comment>
<proteinExistence type="predicted"/>
<keyword evidence="6 7" id="KW-0472">Membrane</keyword>
<feature type="transmembrane region" description="Helical" evidence="7">
    <location>
        <begin position="251"/>
        <end position="272"/>
    </location>
</feature>
<keyword evidence="2" id="KW-0328">Glycosyltransferase</keyword>
<evidence type="ECO:0000256" key="4">
    <source>
        <dbReference type="ARBA" id="ARBA00022692"/>
    </source>
</evidence>
<dbReference type="InterPro" id="IPR029044">
    <property type="entry name" value="Nucleotide-diphossugar_trans"/>
</dbReference>
<dbReference type="EMBL" id="JAFREL020000008">
    <property type="protein sequence ID" value="MEO1773188.1"/>
    <property type="molecule type" value="Genomic_DNA"/>
</dbReference>
<gene>
    <name evidence="9" type="ORF">JZO67_005172</name>
</gene>
<evidence type="ECO:0000256" key="3">
    <source>
        <dbReference type="ARBA" id="ARBA00022679"/>
    </source>
</evidence>
<protein>
    <recommendedName>
        <fullName evidence="8">Glycosyltransferase 2-like domain-containing protein</fullName>
    </recommendedName>
</protein>
<reference evidence="9 10" key="2">
    <citation type="submission" date="2024-02" db="EMBL/GenBank/DDBJ databases">
        <title>The Genome Sequence of Enterococcus sp. DIV0159.</title>
        <authorList>
            <person name="Earl A."/>
            <person name="Manson A."/>
            <person name="Gilmore M."/>
            <person name="Sanders J."/>
            <person name="Shea T."/>
            <person name="Howe W."/>
            <person name="Livny J."/>
            <person name="Cuomo C."/>
            <person name="Neafsey D."/>
            <person name="Birren B."/>
        </authorList>
    </citation>
    <scope>NUCLEOTIDE SEQUENCE [LARGE SCALE GENOMIC DNA]</scope>
    <source>
        <strain evidence="9 10">665A</strain>
    </source>
</reference>
<keyword evidence="10" id="KW-1185">Reference proteome</keyword>
<accession>A0ABV0EZW8</accession>
<keyword evidence="5 7" id="KW-1133">Transmembrane helix</keyword>
<reference evidence="9 10" key="1">
    <citation type="submission" date="2021-03" db="EMBL/GenBank/DDBJ databases">
        <authorList>
            <person name="Gilmore M.S."/>
            <person name="Schwartzman J."/>
            <person name="Van Tyne D."/>
            <person name="Martin M."/>
            <person name="Earl A.M."/>
            <person name="Manson A.L."/>
            <person name="Straub T."/>
            <person name="Salamzade R."/>
            <person name="Saavedra J."/>
            <person name="Lebreton F."/>
            <person name="Prichula J."/>
            <person name="Schaufler K."/>
            <person name="Gaca A."/>
            <person name="Sgardioli B."/>
            <person name="Wagenaar J."/>
            <person name="Strong T."/>
        </authorList>
    </citation>
    <scope>NUCLEOTIDE SEQUENCE [LARGE SCALE GENOMIC DNA]</scope>
    <source>
        <strain evidence="9 10">665A</strain>
    </source>
</reference>
<keyword evidence="3" id="KW-0808">Transferase</keyword>
<dbReference type="InterPro" id="IPR001173">
    <property type="entry name" value="Glyco_trans_2-like"/>
</dbReference>
<sequence length="297" mass="34247">MIPILLHQLIDYLNKLISQQLITQDSRIVLVDDGSTDRTWKLIDESIDRLPVIGLKFSRNFGHQYALLAGLMETRGQADIYVSIDADLQDDIHAIEEMIIEFNKGYEIVAGVRRERKNDTWFKRNTALFFYKFSSFLGIDMIPNHADFRLLSQRAVDTLADYTETNLFLRGTIPLMGYPTSKVYYDRKVRLKGSTKYSLKKMVALAFNGITSLSIAPMKWIRNLGFLCTAFGILYMVYVLILKLLGNTVQGWASLMITQWILSGFIMTAVGLHGEYTGKIYLETKKRPRYIIEERRE</sequence>
<evidence type="ECO:0000313" key="9">
    <source>
        <dbReference type="EMBL" id="MEO1773188.1"/>
    </source>
</evidence>
<dbReference type="SUPFAM" id="SSF53448">
    <property type="entry name" value="Nucleotide-diphospho-sugar transferases"/>
    <property type="match status" value="1"/>
</dbReference>
<evidence type="ECO:0000256" key="6">
    <source>
        <dbReference type="ARBA" id="ARBA00023136"/>
    </source>
</evidence>
<evidence type="ECO:0000256" key="2">
    <source>
        <dbReference type="ARBA" id="ARBA00022676"/>
    </source>
</evidence>
<evidence type="ECO:0000256" key="5">
    <source>
        <dbReference type="ARBA" id="ARBA00022989"/>
    </source>
</evidence>
<keyword evidence="4 7" id="KW-0812">Transmembrane</keyword>
<dbReference type="Gene3D" id="3.90.550.10">
    <property type="entry name" value="Spore Coat Polysaccharide Biosynthesis Protein SpsA, Chain A"/>
    <property type="match status" value="1"/>
</dbReference>
<dbReference type="InterPro" id="IPR050256">
    <property type="entry name" value="Glycosyltransferase_2"/>
</dbReference>
<evidence type="ECO:0000256" key="7">
    <source>
        <dbReference type="SAM" id="Phobius"/>
    </source>
</evidence>
<organism evidence="9 10">
    <name type="scientific">Candidatus Enterococcus ferrettii</name>
    <dbReference type="NCBI Taxonomy" id="2815324"/>
    <lineage>
        <taxon>Bacteria</taxon>
        <taxon>Bacillati</taxon>
        <taxon>Bacillota</taxon>
        <taxon>Bacilli</taxon>
        <taxon>Lactobacillales</taxon>
        <taxon>Enterococcaceae</taxon>
        <taxon>Enterococcus</taxon>
    </lineage>
</organism>
<dbReference type="Pfam" id="PF00535">
    <property type="entry name" value="Glycos_transf_2"/>
    <property type="match status" value="1"/>
</dbReference>
<dbReference type="Proteomes" id="UP000664357">
    <property type="component" value="Unassembled WGS sequence"/>
</dbReference>